<reference evidence="1 2" key="1">
    <citation type="journal article" date="2019" name="Commun. Biol.">
        <title>The bagworm genome reveals a unique fibroin gene that provides high tensile strength.</title>
        <authorList>
            <person name="Kono N."/>
            <person name="Nakamura H."/>
            <person name="Ohtoshi R."/>
            <person name="Tomita M."/>
            <person name="Numata K."/>
            <person name="Arakawa K."/>
        </authorList>
    </citation>
    <scope>NUCLEOTIDE SEQUENCE [LARGE SCALE GENOMIC DNA]</scope>
</reference>
<protein>
    <submittedName>
        <fullName evidence="1">Uncharacterized protein</fullName>
    </submittedName>
</protein>
<evidence type="ECO:0000313" key="1">
    <source>
        <dbReference type="EMBL" id="GBP44933.1"/>
    </source>
</evidence>
<name>A0A4C1W1J0_EUMVA</name>
<dbReference type="EMBL" id="BGZK01000461">
    <property type="protein sequence ID" value="GBP44933.1"/>
    <property type="molecule type" value="Genomic_DNA"/>
</dbReference>
<keyword evidence="2" id="KW-1185">Reference proteome</keyword>
<comment type="caution">
    <text evidence="1">The sequence shown here is derived from an EMBL/GenBank/DDBJ whole genome shotgun (WGS) entry which is preliminary data.</text>
</comment>
<organism evidence="1 2">
    <name type="scientific">Eumeta variegata</name>
    <name type="common">Bagworm moth</name>
    <name type="synonym">Eumeta japonica</name>
    <dbReference type="NCBI Taxonomy" id="151549"/>
    <lineage>
        <taxon>Eukaryota</taxon>
        <taxon>Metazoa</taxon>
        <taxon>Ecdysozoa</taxon>
        <taxon>Arthropoda</taxon>
        <taxon>Hexapoda</taxon>
        <taxon>Insecta</taxon>
        <taxon>Pterygota</taxon>
        <taxon>Neoptera</taxon>
        <taxon>Endopterygota</taxon>
        <taxon>Lepidoptera</taxon>
        <taxon>Glossata</taxon>
        <taxon>Ditrysia</taxon>
        <taxon>Tineoidea</taxon>
        <taxon>Psychidae</taxon>
        <taxon>Oiketicinae</taxon>
        <taxon>Eumeta</taxon>
    </lineage>
</organism>
<dbReference type="AlphaFoldDB" id="A0A4C1W1J0"/>
<dbReference type="Proteomes" id="UP000299102">
    <property type="component" value="Unassembled WGS sequence"/>
</dbReference>
<sequence>MEYLFGFLPLFLHLRRPGTSPAGVYASPARALYAPIKFTKHSATSGVRHKTQHLTLSVRVLIIVKFPASWGWLLSWECRQVEPWNSRASCLTSVTRVTYERKRSRKLAVFNLW</sequence>
<evidence type="ECO:0000313" key="2">
    <source>
        <dbReference type="Proteomes" id="UP000299102"/>
    </source>
</evidence>
<gene>
    <name evidence="1" type="ORF">EVAR_84424_1</name>
</gene>
<proteinExistence type="predicted"/>
<accession>A0A4C1W1J0</accession>